<sequence>MTQHLVNKTVLISGASVAGPALAYWLRRHGFAPTVVELAPALREGGYKVDLRGVAMDVVDRMGLTPAVKRYSTQMRGGAWVNAAGKPLATLGPDLIGLRAPGDDEVLRGDLARIMYDATKQGVEYLFGDRVTGLDQGHDGVMVTFERSAPRVFDLVIGADGLHSSLRAQVFGEEAEFVRQLGMHACVFTVPNHLGLDRWELIYPTPGKVVNLYSTRQSAAKAQFIFPTPAVLPGRRDVAAQQRLVAETFAGAGWESATLLAAMPHSPDFYFDSASQVRLERWSSGRVALVGDAAHSPSPLSGQGTSLALVGAYVLAGELKAAGGDHRVAFARYQEEMRGYVEVNLSLGESNAKQMVAGSARQIRTQTTMMRMVSHLPWKDLALRPILKPLNAAANAITLKDY</sequence>
<dbReference type="PRINTS" id="PR00420">
    <property type="entry name" value="RNGMNOXGNASE"/>
</dbReference>
<evidence type="ECO:0000313" key="2">
    <source>
        <dbReference type="EMBL" id="MBE1583422.1"/>
    </source>
</evidence>
<gene>
    <name evidence="2" type="ORF">H4W80_001680</name>
</gene>
<dbReference type="Gene3D" id="3.30.9.10">
    <property type="entry name" value="D-Amino Acid Oxidase, subunit A, domain 2"/>
    <property type="match status" value="1"/>
</dbReference>
<dbReference type="InterPro" id="IPR036188">
    <property type="entry name" value="FAD/NAD-bd_sf"/>
</dbReference>
<dbReference type="InterPro" id="IPR051704">
    <property type="entry name" value="FAD_aromatic-hydroxylase"/>
</dbReference>
<comment type="caution">
    <text evidence="2">The sequence shown here is derived from an EMBL/GenBank/DDBJ whole genome shotgun (WGS) entry which is preliminary data.</text>
</comment>
<protein>
    <submittedName>
        <fullName evidence="2">2-polyprenyl-6-methoxyphenol hydroxylase-like FAD-dependent oxidoreductase</fullName>
    </submittedName>
</protein>
<keyword evidence="3" id="KW-1185">Reference proteome</keyword>
<feature type="domain" description="FAD-binding" evidence="1">
    <location>
        <begin position="9"/>
        <end position="322"/>
    </location>
</feature>
<dbReference type="PANTHER" id="PTHR46865:SF2">
    <property type="entry name" value="MONOOXYGENASE"/>
    <property type="match status" value="1"/>
</dbReference>
<dbReference type="InterPro" id="IPR002938">
    <property type="entry name" value="FAD-bd"/>
</dbReference>
<proteinExistence type="predicted"/>
<dbReference type="Gene3D" id="3.50.50.60">
    <property type="entry name" value="FAD/NAD(P)-binding domain"/>
    <property type="match status" value="1"/>
</dbReference>
<dbReference type="Proteomes" id="UP000633509">
    <property type="component" value="Unassembled WGS sequence"/>
</dbReference>
<evidence type="ECO:0000259" key="1">
    <source>
        <dbReference type="Pfam" id="PF01494"/>
    </source>
</evidence>
<dbReference type="PANTHER" id="PTHR46865">
    <property type="entry name" value="OXIDOREDUCTASE-RELATED"/>
    <property type="match status" value="1"/>
</dbReference>
<dbReference type="RefSeq" id="WP_192784514.1">
    <property type="nucleotide sequence ID" value="NZ_JADBEK010000001.1"/>
</dbReference>
<dbReference type="EMBL" id="JADBEK010000001">
    <property type="protein sequence ID" value="MBE1583422.1"/>
    <property type="molecule type" value="Genomic_DNA"/>
</dbReference>
<name>A0ABR9LT13_9ACTN</name>
<evidence type="ECO:0000313" key="3">
    <source>
        <dbReference type="Proteomes" id="UP000633509"/>
    </source>
</evidence>
<dbReference type="SUPFAM" id="SSF51905">
    <property type="entry name" value="FAD/NAD(P)-binding domain"/>
    <property type="match status" value="1"/>
</dbReference>
<reference evidence="2 3" key="1">
    <citation type="submission" date="2020-10" db="EMBL/GenBank/DDBJ databases">
        <title>Sequencing the genomes of 1000 actinobacteria strains.</title>
        <authorList>
            <person name="Klenk H.-P."/>
        </authorList>
    </citation>
    <scope>NUCLEOTIDE SEQUENCE [LARGE SCALE GENOMIC DNA]</scope>
    <source>
        <strain evidence="2 3">DSM 43173</strain>
    </source>
</reference>
<organism evidence="2 3">
    <name type="scientific">Nonomuraea angiospora</name>
    <dbReference type="NCBI Taxonomy" id="46172"/>
    <lineage>
        <taxon>Bacteria</taxon>
        <taxon>Bacillati</taxon>
        <taxon>Actinomycetota</taxon>
        <taxon>Actinomycetes</taxon>
        <taxon>Streptosporangiales</taxon>
        <taxon>Streptosporangiaceae</taxon>
        <taxon>Nonomuraea</taxon>
    </lineage>
</organism>
<dbReference type="Pfam" id="PF01494">
    <property type="entry name" value="FAD_binding_3"/>
    <property type="match status" value="1"/>
</dbReference>
<accession>A0ABR9LT13</accession>